<proteinExistence type="predicted"/>
<accession>A0ABM9PDS7</accession>
<evidence type="ECO:0000313" key="1">
    <source>
        <dbReference type="EMBL" id="CAL2103702.1"/>
    </source>
</evidence>
<dbReference type="Proteomes" id="UP001497527">
    <property type="component" value="Unassembled WGS sequence"/>
</dbReference>
<protein>
    <submittedName>
        <fullName evidence="1">Uncharacterized protein</fullName>
    </submittedName>
</protein>
<organism evidence="1 2">
    <name type="scientific">Tenacibaculum polynesiense</name>
    <dbReference type="NCBI Taxonomy" id="3137857"/>
    <lineage>
        <taxon>Bacteria</taxon>
        <taxon>Pseudomonadati</taxon>
        <taxon>Bacteroidota</taxon>
        <taxon>Flavobacteriia</taxon>
        <taxon>Flavobacteriales</taxon>
        <taxon>Flavobacteriaceae</taxon>
        <taxon>Tenacibaculum</taxon>
    </lineage>
</organism>
<evidence type="ECO:0000313" key="2">
    <source>
        <dbReference type="Proteomes" id="UP001497527"/>
    </source>
</evidence>
<dbReference type="EMBL" id="CAXJIO010000013">
    <property type="protein sequence ID" value="CAL2103702.1"/>
    <property type="molecule type" value="Genomic_DNA"/>
</dbReference>
<comment type="caution">
    <text evidence="1">The sequence shown here is derived from an EMBL/GenBank/DDBJ whole genome shotgun (WGS) entry which is preliminary data.</text>
</comment>
<gene>
    <name evidence="1" type="ORF">T190423A01A_40295</name>
</gene>
<name>A0ABM9PDS7_9FLAO</name>
<reference evidence="1 2" key="1">
    <citation type="submission" date="2024-05" db="EMBL/GenBank/DDBJ databases">
        <authorList>
            <person name="Duchaud E."/>
        </authorList>
    </citation>
    <scope>NUCLEOTIDE SEQUENCE [LARGE SCALE GENOMIC DNA]</scope>
    <source>
        <strain evidence="1">Ena-SAMPLE-TAB-13-05-2024-13:56:06:370-140308</strain>
    </source>
</reference>
<sequence>MRIYNDGVMDKNNFKILIRNLRTKQNEKLKIHTTASSVKFNKVSKSVQVQQKSESSNSKR</sequence>
<keyword evidence="2" id="KW-1185">Reference proteome</keyword>